<reference evidence="6" key="1">
    <citation type="submission" date="2020-12" db="EMBL/GenBank/DDBJ databases">
        <title>Geomonas sp. Red875, isolated from river sediment.</title>
        <authorList>
            <person name="Xu Z."/>
            <person name="Zhang Z."/>
            <person name="Masuda Y."/>
            <person name="Itoh H."/>
            <person name="Senoo K."/>
        </authorList>
    </citation>
    <scope>NUCLEOTIDE SEQUENCE</scope>
    <source>
        <strain evidence="6">Red875</strain>
    </source>
</reference>
<organism evidence="6 7">
    <name type="scientific">Geomesophilobacter sediminis</name>
    <dbReference type="NCBI Taxonomy" id="2798584"/>
    <lineage>
        <taxon>Bacteria</taxon>
        <taxon>Pseudomonadati</taxon>
        <taxon>Thermodesulfobacteriota</taxon>
        <taxon>Desulfuromonadia</taxon>
        <taxon>Geobacterales</taxon>
        <taxon>Geobacteraceae</taxon>
        <taxon>Geomesophilobacter</taxon>
    </lineage>
</organism>
<evidence type="ECO:0000313" key="6">
    <source>
        <dbReference type="EMBL" id="MBJ6724960.1"/>
    </source>
</evidence>
<accession>A0A8J7LVF4</accession>
<evidence type="ECO:0000256" key="2">
    <source>
        <dbReference type="ARBA" id="ARBA00008441"/>
    </source>
</evidence>
<dbReference type="Gene3D" id="1.20.120.1490">
    <property type="match status" value="1"/>
</dbReference>
<evidence type="ECO:0000256" key="4">
    <source>
        <dbReference type="ARBA" id="ARBA00022764"/>
    </source>
</evidence>
<keyword evidence="3 5" id="KW-0732">Signal</keyword>
<sequence length="145" mass="15565">MKKQLAVFFATAVITGSAVLAYAFDGPPPKDGGPNPQMMARVLDLTTDQQTQIQALLQAERDQDAALLQQARDLRQQIRTAEHADTFDAAAVRALATTLSQVEIELTVSRATVFAKVNALLTPAQRALAQKLEPPQGPPPAQPPL</sequence>
<evidence type="ECO:0000313" key="7">
    <source>
        <dbReference type="Proteomes" id="UP000636888"/>
    </source>
</evidence>
<dbReference type="GO" id="GO:0030288">
    <property type="term" value="C:outer membrane-bounded periplasmic space"/>
    <property type="evidence" value="ECO:0007669"/>
    <property type="project" value="TreeGrafter"/>
</dbReference>
<comment type="caution">
    <text evidence="6">The sequence shown here is derived from an EMBL/GenBank/DDBJ whole genome shotgun (WGS) entry which is preliminary data.</text>
</comment>
<comment type="similarity">
    <text evidence="2">Belongs to the CpxP/Spy family.</text>
</comment>
<protein>
    <submittedName>
        <fullName evidence="6">Spy/CpxP family protein refolding chaperone</fullName>
    </submittedName>
</protein>
<keyword evidence="4" id="KW-0574">Periplasm</keyword>
<dbReference type="CDD" id="cd09916">
    <property type="entry name" value="CpxP_like"/>
    <property type="match status" value="1"/>
</dbReference>
<evidence type="ECO:0000256" key="5">
    <source>
        <dbReference type="SAM" id="SignalP"/>
    </source>
</evidence>
<evidence type="ECO:0000256" key="1">
    <source>
        <dbReference type="ARBA" id="ARBA00004418"/>
    </source>
</evidence>
<comment type="subcellular location">
    <subcellularLocation>
        <location evidence="1">Periplasm</location>
    </subcellularLocation>
</comment>
<feature type="signal peptide" evidence="5">
    <location>
        <begin position="1"/>
        <end position="23"/>
    </location>
</feature>
<dbReference type="InterPro" id="IPR012899">
    <property type="entry name" value="LTXXQ"/>
</dbReference>
<dbReference type="Pfam" id="PF13801">
    <property type="entry name" value="Metal_resist"/>
    <property type="match status" value="1"/>
</dbReference>
<keyword evidence="7" id="KW-1185">Reference proteome</keyword>
<dbReference type="PANTHER" id="PTHR38102">
    <property type="entry name" value="PERIPLASMIC CHAPERONE SPY"/>
    <property type="match status" value="1"/>
</dbReference>
<dbReference type="InterPro" id="IPR052211">
    <property type="entry name" value="Cpx_auxiliary_protein"/>
</dbReference>
<dbReference type="InterPro" id="IPR025961">
    <property type="entry name" value="Metal_resist"/>
</dbReference>
<dbReference type="PANTHER" id="PTHR38102:SF1">
    <property type="entry name" value="PERIPLASMIC CHAPERONE SPY"/>
    <property type="match status" value="1"/>
</dbReference>
<feature type="chain" id="PRO_5035308188" evidence="5">
    <location>
        <begin position="24"/>
        <end position="145"/>
    </location>
</feature>
<dbReference type="AlphaFoldDB" id="A0A8J7LVF4"/>
<proteinExistence type="inferred from homology"/>
<evidence type="ECO:0000256" key="3">
    <source>
        <dbReference type="ARBA" id="ARBA00022729"/>
    </source>
</evidence>
<dbReference type="Proteomes" id="UP000636888">
    <property type="component" value="Unassembled WGS sequence"/>
</dbReference>
<gene>
    <name evidence="6" type="ORF">JFN93_09595</name>
</gene>
<name>A0A8J7LVF4_9BACT</name>
<dbReference type="EMBL" id="JAEMHM010000007">
    <property type="protein sequence ID" value="MBJ6724960.1"/>
    <property type="molecule type" value="Genomic_DNA"/>
</dbReference>
<dbReference type="RefSeq" id="WP_199383857.1">
    <property type="nucleotide sequence ID" value="NZ_JAEMHM010000007.1"/>
</dbReference>
<dbReference type="GO" id="GO:0051082">
    <property type="term" value="F:unfolded protein binding"/>
    <property type="evidence" value="ECO:0007669"/>
    <property type="project" value="TreeGrafter"/>
</dbReference>